<name>A0A481Z7S2_9VIRU</name>
<dbReference type="InterPro" id="IPR036047">
    <property type="entry name" value="F-box-like_dom_sf"/>
</dbReference>
<organism evidence="2">
    <name type="scientific">Pithovirus LCPAC202</name>
    <dbReference type="NCBI Taxonomy" id="2506592"/>
    <lineage>
        <taxon>Viruses</taxon>
        <taxon>Pithoviruses</taxon>
    </lineage>
</organism>
<proteinExistence type="predicted"/>
<dbReference type="PANTHER" id="PTHR22870:SF408">
    <property type="entry name" value="OS09G0560450 PROTEIN"/>
    <property type="match status" value="1"/>
</dbReference>
<dbReference type="Gene3D" id="1.20.1280.50">
    <property type="match status" value="1"/>
</dbReference>
<keyword evidence="1" id="KW-0677">Repeat</keyword>
<dbReference type="InterPro" id="IPR009091">
    <property type="entry name" value="RCC1/BLIP-II"/>
</dbReference>
<dbReference type="EMBL" id="MK500513">
    <property type="protein sequence ID" value="QBK91169.1"/>
    <property type="molecule type" value="Genomic_DNA"/>
</dbReference>
<gene>
    <name evidence="2" type="ORF">LCPAC202_01430</name>
</gene>
<accession>A0A481Z7S2</accession>
<dbReference type="SUPFAM" id="SSF50985">
    <property type="entry name" value="RCC1/BLIP-II"/>
    <property type="match status" value="1"/>
</dbReference>
<dbReference type="SUPFAM" id="SSF81383">
    <property type="entry name" value="F-box domain"/>
    <property type="match status" value="1"/>
</dbReference>
<sequence>MIRTITIITFELTIVQEEILSIKLSFLDLENFSLNLFFICLKLKIHLTQKMEPSSLPENFDKLPDEMVLQMMIRIQDPETLNSWCHTSTRATRLCKDDFFWKMKYQYKYKDKSRPPEGRTWKERYRRISQSFSFSPIVASKSRYAIIDKMGILYMAGQSVYQGSMKEGTYIDSKIPIRMPFKSKVLSVALDSFSRGKIIAATEDGVYRWGTTRPIMIMPVGYRSPLPLKKIVQFDKYKPVKLAISISEHGILMMMNDGSLILGVEEIYYGATTGSWISTKIPFNAIDIHSNDRGFYIISSDHKLFKLHVDVKTKRENKENPNFPHSEYSVKINIHHVTLPEPIKQYSGDAGSRMFLSMTGNLYTWGDTSYRPDGNTKRVGEPISRLLPTKIILPKPISFFNNISEGITAITIDGELYVWGKNNYGRLIDIRDQSSAKYKEYMTELSAPSDYETIMIGVRSQIRVGQYPIPARLQINIGSPVDYVAIGENFTIAVTDDGWVNYWGDPEFPLSRTNWRLYSTFYMKIEFFCLELPLYKHYFTFKGITVNGDIFLPR</sequence>
<reference evidence="2" key="1">
    <citation type="journal article" date="2019" name="MBio">
        <title>Virus Genomes from Deep Sea Sediments Expand the Ocean Megavirome and Support Independent Origins of Viral Gigantism.</title>
        <authorList>
            <person name="Backstrom D."/>
            <person name="Yutin N."/>
            <person name="Jorgensen S.L."/>
            <person name="Dharamshi J."/>
            <person name="Homa F."/>
            <person name="Zaremba-Niedwiedzka K."/>
            <person name="Spang A."/>
            <person name="Wolf Y.I."/>
            <person name="Koonin E.V."/>
            <person name="Ettema T.J."/>
        </authorList>
    </citation>
    <scope>NUCLEOTIDE SEQUENCE</scope>
</reference>
<evidence type="ECO:0000313" key="2">
    <source>
        <dbReference type="EMBL" id="QBK91169.1"/>
    </source>
</evidence>
<dbReference type="Gene3D" id="2.130.10.30">
    <property type="entry name" value="Regulator of chromosome condensation 1/beta-lactamase-inhibitor protein II"/>
    <property type="match status" value="1"/>
</dbReference>
<evidence type="ECO:0000256" key="1">
    <source>
        <dbReference type="ARBA" id="ARBA00022737"/>
    </source>
</evidence>
<dbReference type="InterPro" id="IPR051210">
    <property type="entry name" value="Ub_ligase/GEF_domain"/>
</dbReference>
<protein>
    <submittedName>
        <fullName evidence="2">Regulator of chromosome condensation protein</fullName>
    </submittedName>
</protein>
<dbReference type="PANTHER" id="PTHR22870">
    <property type="entry name" value="REGULATOR OF CHROMOSOME CONDENSATION"/>
    <property type="match status" value="1"/>
</dbReference>